<sequence>MAVENIIMDESSTSSNARKRKRSDNEEPPPGDQCSSATGDPNERKSPHHHEGDDEAASKHYESESSISDDESDDEEEAGNSSYSEDQEKLPKCAAFDERTVALPDRIRHVTKDAAQIFDIHACKTQETERLRGKSNEICEIPVHDPKIIAFIGRGGQGKSSTVNSIIDRPGLADAGNGVNSVTCVPTIYETAPEEQIPEFQLRSNTSTLQRSASFLLYQQEPCDLVEQNEKYARQRTAVSVFAAAFRHRKDFSTDDETAKTLCKICKANGTYQEKVQEFVEIVEAAMDHRISGSKRQVSEEHQTLEKLHEWLNSRIGIEESRVPKDLSLSPFVKQATIGVRGSKVLECWRIADLPGLDDIHKNLLATYGPSFKDKFDIVVTKCDDGLEVKRMKSYAQHEPELKSGCEDWALFLDLLDNRKQYLKKRSSKDANARQKLDSLQAARPRCNSLFTAKAVEFRNKDAIAKAQPLIERYVPGVEPRMFCISNMQYEAHKDSSLDVEARISVKLTGVPALRSQLLSLAGPDKFKKLQDFVDFPFTDWIASCKLWLHNTSDERDDDLVLMNQESKPKVAHMFGELEDNLKHEAARPILSHLKASGPEYAAYAAEIVDHDLRKQHWPTLGAFFRRSGTYRDRPSWNLRFTTGARSFVNSEWEPLTKSATKQLGEVKGAATAMAESMKPHGQAKKAFAGGPVNTMDDTLQGKINGIRQAFEQAEAKLAEDLKVTRINVAEGNFFTKAMKPAYEECNSLTRGLTIRKRSLDVLQAHLTKEGDSSPFALFVDRIERAIQNSVKTTIANLQKQTLLIFQEIEKDDESTLQGYRLHPDEEHLRNDLVDFFEKWDTEIEEIKRACTEIEKGGRRTQLIRELESLTS</sequence>
<gene>
    <name evidence="3" type="ORF">M409DRAFT_28587</name>
</gene>
<evidence type="ECO:0000313" key="3">
    <source>
        <dbReference type="EMBL" id="KAF2160981.1"/>
    </source>
</evidence>
<accession>A0A6A6C1U4</accession>
<dbReference type="GeneID" id="54562374"/>
<dbReference type="Proteomes" id="UP000799537">
    <property type="component" value="Unassembled WGS sequence"/>
</dbReference>
<dbReference type="OrthoDB" id="3598281at2759"/>
<feature type="domain" description="DUF7605" evidence="2">
    <location>
        <begin position="607"/>
        <end position="770"/>
    </location>
</feature>
<feature type="region of interest" description="Disordered" evidence="1">
    <location>
        <begin position="1"/>
        <end position="91"/>
    </location>
</feature>
<organism evidence="3 4">
    <name type="scientific">Zasmidium cellare ATCC 36951</name>
    <dbReference type="NCBI Taxonomy" id="1080233"/>
    <lineage>
        <taxon>Eukaryota</taxon>
        <taxon>Fungi</taxon>
        <taxon>Dikarya</taxon>
        <taxon>Ascomycota</taxon>
        <taxon>Pezizomycotina</taxon>
        <taxon>Dothideomycetes</taxon>
        <taxon>Dothideomycetidae</taxon>
        <taxon>Mycosphaerellales</taxon>
        <taxon>Mycosphaerellaceae</taxon>
        <taxon>Zasmidium</taxon>
    </lineage>
</organism>
<proteinExistence type="predicted"/>
<evidence type="ECO:0000259" key="2">
    <source>
        <dbReference type="Pfam" id="PF24564"/>
    </source>
</evidence>
<reference evidence="3" key="1">
    <citation type="journal article" date="2020" name="Stud. Mycol.">
        <title>101 Dothideomycetes genomes: a test case for predicting lifestyles and emergence of pathogens.</title>
        <authorList>
            <person name="Haridas S."/>
            <person name="Albert R."/>
            <person name="Binder M."/>
            <person name="Bloem J."/>
            <person name="Labutti K."/>
            <person name="Salamov A."/>
            <person name="Andreopoulos B."/>
            <person name="Baker S."/>
            <person name="Barry K."/>
            <person name="Bills G."/>
            <person name="Bluhm B."/>
            <person name="Cannon C."/>
            <person name="Castanera R."/>
            <person name="Culley D."/>
            <person name="Daum C."/>
            <person name="Ezra D."/>
            <person name="Gonzalez J."/>
            <person name="Henrissat B."/>
            <person name="Kuo A."/>
            <person name="Liang C."/>
            <person name="Lipzen A."/>
            <person name="Lutzoni F."/>
            <person name="Magnuson J."/>
            <person name="Mondo S."/>
            <person name="Nolan M."/>
            <person name="Ohm R."/>
            <person name="Pangilinan J."/>
            <person name="Park H.-J."/>
            <person name="Ramirez L."/>
            <person name="Alfaro M."/>
            <person name="Sun H."/>
            <person name="Tritt A."/>
            <person name="Yoshinaga Y."/>
            <person name="Zwiers L.-H."/>
            <person name="Turgeon B."/>
            <person name="Goodwin S."/>
            <person name="Spatafora J."/>
            <person name="Crous P."/>
            <person name="Grigoriev I."/>
        </authorList>
    </citation>
    <scope>NUCLEOTIDE SEQUENCE</scope>
    <source>
        <strain evidence="3">ATCC 36951</strain>
    </source>
</reference>
<evidence type="ECO:0000256" key="1">
    <source>
        <dbReference type="SAM" id="MobiDB-lite"/>
    </source>
</evidence>
<dbReference type="Pfam" id="PF24564">
    <property type="entry name" value="DUF7605"/>
    <property type="match status" value="1"/>
</dbReference>
<name>A0A6A6C1U4_ZASCE</name>
<dbReference type="InterPro" id="IPR027417">
    <property type="entry name" value="P-loop_NTPase"/>
</dbReference>
<dbReference type="InterPro" id="IPR056024">
    <property type="entry name" value="DUF7605"/>
</dbReference>
<dbReference type="RefSeq" id="XP_033661870.1">
    <property type="nucleotide sequence ID" value="XM_033809102.1"/>
</dbReference>
<dbReference type="SUPFAM" id="SSF52540">
    <property type="entry name" value="P-loop containing nucleoside triphosphate hydrolases"/>
    <property type="match status" value="1"/>
</dbReference>
<dbReference type="EMBL" id="ML993622">
    <property type="protein sequence ID" value="KAF2160981.1"/>
    <property type="molecule type" value="Genomic_DNA"/>
</dbReference>
<feature type="compositionally biased region" description="Acidic residues" evidence="1">
    <location>
        <begin position="67"/>
        <end position="78"/>
    </location>
</feature>
<keyword evidence="4" id="KW-1185">Reference proteome</keyword>
<feature type="compositionally biased region" description="Basic and acidic residues" evidence="1">
    <location>
        <begin position="41"/>
        <end position="63"/>
    </location>
</feature>
<dbReference type="AlphaFoldDB" id="A0A6A6C1U4"/>
<evidence type="ECO:0000313" key="4">
    <source>
        <dbReference type="Proteomes" id="UP000799537"/>
    </source>
</evidence>
<protein>
    <recommendedName>
        <fullName evidence="2">DUF7605 domain-containing protein</fullName>
    </recommendedName>
</protein>